<sequence length="274" mass="30934">MGPGRIRNPVQSAVWWVKKQPPKVKAFLAVIAGIAILVFLRLVVRDHDNLFVAAEAIHAIGICVLIYKLTKEKTCAGLSLKSQELTAIFLAVRLYCSFVMEYDIHTLLDSATFITTAWVIYTMRFKLKSTLMEDLDNLPLHYVLAPCAVLALLIHPTTSHHLVNRILWAFCVYLEAVSVLPQLRVMQNTKVVEPFTAHYVFALGVARFLSCAHWVLQMLDRNSFLISALFYGLWPAMVLLSEVVQTFILADFCFYYVKSVVDGQLMVRLPSGVV</sequence>
<feature type="transmembrane region" description="Helical" evidence="11">
    <location>
        <begin position="106"/>
        <end position="123"/>
    </location>
</feature>
<dbReference type="EMBL" id="OZ019896">
    <property type="protein sequence ID" value="CAK9222314.1"/>
    <property type="molecule type" value="Genomic_DNA"/>
</dbReference>
<evidence type="ECO:0000256" key="7">
    <source>
        <dbReference type="ARBA" id="ARBA00022927"/>
    </source>
</evidence>
<comment type="similarity">
    <text evidence="2">Belongs to the ERD2 family.</text>
</comment>
<evidence type="ECO:0000256" key="1">
    <source>
        <dbReference type="ARBA" id="ARBA00004477"/>
    </source>
</evidence>
<keyword evidence="6" id="KW-0931">ER-Golgi transport</keyword>
<evidence type="ECO:0000313" key="12">
    <source>
        <dbReference type="EMBL" id="CAK9222314.1"/>
    </source>
</evidence>
<dbReference type="PRINTS" id="PR00660">
    <property type="entry name" value="ERLUMENR"/>
</dbReference>
<evidence type="ECO:0000256" key="4">
    <source>
        <dbReference type="ARBA" id="ARBA00022692"/>
    </source>
</evidence>
<name>A0ABP0UIF8_9BRYO</name>
<dbReference type="Pfam" id="PF00810">
    <property type="entry name" value="ER_lumen_recept"/>
    <property type="match status" value="1"/>
</dbReference>
<evidence type="ECO:0000256" key="9">
    <source>
        <dbReference type="ARBA" id="ARBA00023136"/>
    </source>
</evidence>
<feature type="transmembrane region" description="Helical" evidence="11">
    <location>
        <begin position="50"/>
        <end position="70"/>
    </location>
</feature>
<evidence type="ECO:0000313" key="13">
    <source>
        <dbReference type="Proteomes" id="UP001497512"/>
    </source>
</evidence>
<keyword evidence="3" id="KW-0813">Transport</keyword>
<feature type="transmembrane region" description="Helical" evidence="11">
    <location>
        <begin position="26"/>
        <end position="44"/>
    </location>
</feature>
<evidence type="ECO:0000256" key="3">
    <source>
        <dbReference type="ARBA" id="ARBA00022448"/>
    </source>
</evidence>
<keyword evidence="9 11" id="KW-0472">Membrane</keyword>
<gene>
    <name evidence="12" type="ORF">CSSPTR1EN2_LOCUS16003</name>
</gene>
<evidence type="ECO:0000256" key="8">
    <source>
        <dbReference type="ARBA" id="ARBA00022989"/>
    </source>
</evidence>
<keyword evidence="7" id="KW-0653">Protein transport</keyword>
<evidence type="ECO:0000256" key="5">
    <source>
        <dbReference type="ARBA" id="ARBA00022824"/>
    </source>
</evidence>
<organism evidence="12 13">
    <name type="scientific">Sphagnum troendelagicum</name>
    <dbReference type="NCBI Taxonomy" id="128251"/>
    <lineage>
        <taxon>Eukaryota</taxon>
        <taxon>Viridiplantae</taxon>
        <taxon>Streptophyta</taxon>
        <taxon>Embryophyta</taxon>
        <taxon>Bryophyta</taxon>
        <taxon>Sphagnophytina</taxon>
        <taxon>Sphagnopsida</taxon>
        <taxon>Sphagnales</taxon>
        <taxon>Sphagnaceae</taxon>
        <taxon>Sphagnum</taxon>
    </lineage>
</organism>
<keyword evidence="13" id="KW-1185">Reference proteome</keyword>
<keyword evidence="4 11" id="KW-0812">Transmembrane</keyword>
<feature type="transmembrane region" description="Helical" evidence="11">
    <location>
        <begin position="166"/>
        <end position="183"/>
    </location>
</feature>
<proteinExistence type="inferred from homology"/>
<evidence type="ECO:0000256" key="10">
    <source>
        <dbReference type="ARBA" id="ARBA00023170"/>
    </source>
</evidence>
<comment type="subcellular location">
    <subcellularLocation>
        <location evidence="1">Endoplasmic reticulum membrane</location>
        <topology evidence="1">Multi-pass membrane protein</topology>
    </subcellularLocation>
</comment>
<dbReference type="PANTHER" id="PTHR10585">
    <property type="entry name" value="ER LUMEN PROTEIN RETAINING RECEPTOR"/>
    <property type="match status" value="1"/>
</dbReference>
<keyword evidence="8 11" id="KW-1133">Transmembrane helix</keyword>
<evidence type="ECO:0008006" key="14">
    <source>
        <dbReference type="Google" id="ProtNLM"/>
    </source>
</evidence>
<feature type="transmembrane region" description="Helical" evidence="11">
    <location>
        <begin position="195"/>
        <end position="216"/>
    </location>
</feature>
<dbReference type="Proteomes" id="UP001497512">
    <property type="component" value="Chromosome 4"/>
</dbReference>
<feature type="transmembrane region" description="Helical" evidence="11">
    <location>
        <begin position="135"/>
        <end position="154"/>
    </location>
</feature>
<protein>
    <recommendedName>
        <fullName evidence="14">ER lumen protein-retaining receptor</fullName>
    </recommendedName>
</protein>
<evidence type="ECO:0000256" key="11">
    <source>
        <dbReference type="SAM" id="Phobius"/>
    </source>
</evidence>
<evidence type="ECO:0000256" key="6">
    <source>
        <dbReference type="ARBA" id="ARBA00022892"/>
    </source>
</evidence>
<accession>A0ABP0UIF8</accession>
<keyword evidence="10" id="KW-0675">Receptor</keyword>
<dbReference type="InterPro" id="IPR000133">
    <property type="entry name" value="ER_ret_rcpt"/>
</dbReference>
<reference evidence="12" key="1">
    <citation type="submission" date="2024-02" db="EMBL/GenBank/DDBJ databases">
        <authorList>
            <consortium name="ELIXIR-Norway"/>
            <consortium name="Elixir Norway"/>
        </authorList>
    </citation>
    <scope>NUCLEOTIDE SEQUENCE</scope>
</reference>
<keyword evidence="5" id="KW-0256">Endoplasmic reticulum</keyword>
<evidence type="ECO:0000256" key="2">
    <source>
        <dbReference type="ARBA" id="ARBA00010120"/>
    </source>
</evidence>